<name>A0A9J6CZG6_RHIMP</name>
<keyword evidence="6" id="KW-0805">Transcription regulation</keyword>
<sequence length="189" mass="21346">MLYCCVPRCKSSSKQRTPGILFHDIPSDPELRVKWLKFIFRDDWTPNTTSCYSTVCSRHVGSSDFKGAAKFASPRKTLFPAFSKSILRTCSLQRRERSDAYVRKSEAAAPVNTPPPKHRALETQLDPPLLTLNELPSVDVASPELSRMDCTATELPLPIQEAAEASAASLPPCRWTELCRCRHYSQFWQ</sequence>
<comment type="caution">
    <text evidence="14">The sequence shown here is derived from an EMBL/GenBank/DDBJ whole genome shotgun (WGS) entry which is preliminary data.</text>
</comment>
<keyword evidence="10" id="KW-0539">Nucleus</keyword>
<evidence type="ECO:0000256" key="4">
    <source>
        <dbReference type="ARBA" id="ARBA00022771"/>
    </source>
</evidence>
<organism evidence="14 15">
    <name type="scientific">Rhipicephalus microplus</name>
    <name type="common">Cattle tick</name>
    <name type="synonym">Boophilus microplus</name>
    <dbReference type="NCBI Taxonomy" id="6941"/>
    <lineage>
        <taxon>Eukaryota</taxon>
        <taxon>Metazoa</taxon>
        <taxon>Ecdysozoa</taxon>
        <taxon>Arthropoda</taxon>
        <taxon>Chelicerata</taxon>
        <taxon>Arachnida</taxon>
        <taxon>Acari</taxon>
        <taxon>Parasitiformes</taxon>
        <taxon>Ixodida</taxon>
        <taxon>Ixodoidea</taxon>
        <taxon>Ixodidae</taxon>
        <taxon>Rhipicephalinae</taxon>
        <taxon>Rhipicephalus</taxon>
        <taxon>Boophilus</taxon>
    </lineage>
</organism>
<evidence type="ECO:0000256" key="7">
    <source>
        <dbReference type="ARBA" id="ARBA00023054"/>
    </source>
</evidence>
<dbReference type="AlphaFoldDB" id="A0A9J6CZG6"/>
<proteinExistence type="inferred from homology"/>
<evidence type="ECO:0000256" key="1">
    <source>
        <dbReference type="ARBA" id="ARBA00004642"/>
    </source>
</evidence>
<evidence type="ECO:0000313" key="14">
    <source>
        <dbReference type="EMBL" id="KAH7964016.1"/>
    </source>
</evidence>
<dbReference type="Proteomes" id="UP000821866">
    <property type="component" value="Unassembled WGS sequence"/>
</dbReference>
<dbReference type="PANTHER" id="PTHR46600">
    <property type="entry name" value="THAP DOMAIN-CONTAINING"/>
    <property type="match status" value="1"/>
</dbReference>
<dbReference type="InterPro" id="IPR026516">
    <property type="entry name" value="THAP1/10"/>
</dbReference>
<dbReference type="PROSITE" id="PS50950">
    <property type="entry name" value="ZF_THAP"/>
    <property type="match status" value="1"/>
</dbReference>
<evidence type="ECO:0000256" key="8">
    <source>
        <dbReference type="ARBA" id="ARBA00023125"/>
    </source>
</evidence>
<dbReference type="Pfam" id="PF05485">
    <property type="entry name" value="THAP"/>
    <property type="match status" value="1"/>
</dbReference>
<keyword evidence="8 12" id="KW-0238">DNA-binding</keyword>
<dbReference type="VEuPathDB" id="VectorBase:LOC119164620"/>
<dbReference type="SUPFAM" id="SSF57716">
    <property type="entry name" value="Glucocorticoid receptor-like (DNA-binding domain)"/>
    <property type="match status" value="1"/>
</dbReference>
<comment type="subcellular location">
    <subcellularLocation>
        <location evidence="1">Nucleus</location>
        <location evidence="1">Nucleoplasm</location>
    </subcellularLocation>
</comment>
<evidence type="ECO:0000256" key="2">
    <source>
        <dbReference type="ARBA" id="ARBA00006177"/>
    </source>
</evidence>
<gene>
    <name evidence="14" type="ORF">HPB51_027745</name>
</gene>
<evidence type="ECO:0000313" key="15">
    <source>
        <dbReference type="Proteomes" id="UP000821866"/>
    </source>
</evidence>
<keyword evidence="9" id="KW-0804">Transcription</keyword>
<evidence type="ECO:0000256" key="12">
    <source>
        <dbReference type="PROSITE-ProRule" id="PRU00309"/>
    </source>
</evidence>
<dbReference type="InterPro" id="IPR038441">
    <property type="entry name" value="THAP_Znf_sf"/>
</dbReference>
<evidence type="ECO:0000256" key="11">
    <source>
        <dbReference type="ARBA" id="ARBA00023306"/>
    </source>
</evidence>
<comment type="similarity">
    <text evidence="2">Belongs to the THAP1 family.</text>
</comment>
<dbReference type="GO" id="GO:0005654">
    <property type="term" value="C:nucleoplasm"/>
    <property type="evidence" value="ECO:0007669"/>
    <property type="project" value="UniProtKB-SubCell"/>
</dbReference>
<keyword evidence="3" id="KW-0479">Metal-binding</keyword>
<keyword evidence="4 12" id="KW-0863">Zinc-finger</keyword>
<evidence type="ECO:0000256" key="10">
    <source>
        <dbReference type="ARBA" id="ARBA00023242"/>
    </source>
</evidence>
<protein>
    <recommendedName>
        <fullName evidence="13">THAP-type domain-containing protein</fullName>
    </recommendedName>
</protein>
<dbReference type="Gene3D" id="6.20.210.20">
    <property type="entry name" value="THAP domain"/>
    <property type="match status" value="1"/>
</dbReference>
<dbReference type="InterPro" id="IPR006612">
    <property type="entry name" value="THAP_Znf"/>
</dbReference>
<keyword evidence="15" id="KW-1185">Reference proteome</keyword>
<evidence type="ECO:0000256" key="6">
    <source>
        <dbReference type="ARBA" id="ARBA00023015"/>
    </source>
</evidence>
<reference evidence="14" key="1">
    <citation type="journal article" date="2020" name="Cell">
        <title>Large-Scale Comparative Analyses of Tick Genomes Elucidate Their Genetic Diversity and Vector Capacities.</title>
        <authorList>
            <consortium name="Tick Genome and Microbiome Consortium (TIGMIC)"/>
            <person name="Jia N."/>
            <person name="Wang J."/>
            <person name="Shi W."/>
            <person name="Du L."/>
            <person name="Sun Y."/>
            <person name="Zhan W."/>
            <person name="Jiang J.F."/>
            <person name="Wang Q."/>
            <person name="Zhang B."/>
            <person name="Ji P."/>
            <person name="Bell-Sakyi L."/>
            <person name="Cui X.M."/>
            <person name="Yuan T.T."/>
            <person name="Jiang B.G."/>
            <person name="Yang W.F."/>
            <person name="Lam T.T."/>
            <person name="Chang Q.C."/>
            <person name="Ding S.J."/>
            <person name="Wang X.J."/>
            <person name="Zhu J.G."/>
            <person name="Ruan X.D."/>
            <person name="Zhao L."/>
            <person name="Wei J.T."/>
            <person name="Ye R.Z."/>
            <person name="Que T.C."/>
            <person name="Du C.H."/>
            <person name="Zhou Y.H."/>
            <person name="Cheng J.X."/>
            <person name="Dai P.F."/>
            <person name="Guo W.B."/>
            <person name="Han X.H."/>
            <person name="Huang E.J."/>
            <person name="Li L.F."/>
            <person name="Wei W."/>
            <person name="Gao Y.C."/>
            <person name="Liu J.Z."/>
            <person name="Shao H.Z."/>
            <person name="Wang X."/>
            <person name="Wang C.C."/>
            <person name="Yang T.C."/>
            <person name="Huo Q.B."/>
            <person name="Li W."/>
            <person name="Chen H.Y."/>
            <person name="Chen S.E."/>
            <person name="Zhou L.G."/>
            <person name="Ni X.B."/>
            <person name="Tian J.H."/>
            <person name="Sheng Y."/>
            <person name="Liu T."/>
            <person name="Pan Y.S."/>
            <person name="Xia L.Y."/>
            <person name="Li J."/>
            <person name="Zhao F."/>
            <person name="Cao W.C."/>
        </authorList>
    </citation>
    <scope>NUCLEOTIDE SEQUENCE</scope>
    <source>
        <strain evidence="14">Rmic-2018</strain>
    </source>
</reference>
<evidence type="ECO:0000259" key="13">
    <source>
        <dbReference type="PROSITE" id="PS50950"/>
    </source>
</evidence>
<reference evidence="14" key="2">
    <citation type="submission" date="2021-09" db="EMBL/GenBank/DDBJ databases">
        <authorList>
            <person name="Jia N."/>
            <person name="Wang J."/>
            <person name="Shi W."/>
            <person name="Du L."/>
            <person name="Sun Y."/>
            <person name="Zhan W."/>
            <person name="Jiang J."/>
            <person name="Wang Q."/>
            <person name="Zhang B."/>
            <person name="Ji P."/>
            <person name="Sakyi L.B."/>
            <person name="Cui X."/>
            <person name="Yuan T."/>
            <person name="Jiang B."/>
            <person name="Yang W."/>
            <person name="Lam T.T.-Y."/>
            <person name="Chang Q."/>
            <person name="Ding S."/>
            <person name="Wang X."/>
            <person name="Zhu J."/>
            <person name="Ruan X."/>
            <person name="Zhao L."/>
            <person name="Wei J."/>
            <person name="Que T."/>
            <person name="Du C."/>
            <person name="Cheng J."/>
            <person name="Dai P."/>
            <person name="Han X."/>
            <person name="Huang E."/>
            <person name="Gao Y."/>
            <person name="Liu J."/>
            <person name="Shao H."/>
            <person name="Ye R."/>
            <person name="Li L."/>
            <person name="Wei W."/>
            <person name="Wang X."/>
            <person name="Wang C."/>
            <person name="Huo Q."/>
            <person name="Li W."/>
            <person name="Guo W."/>
            <person name="Chen H."/>
            <person name="Chen S."/>
            <person name="Zhou L."/>
            <person name="Zhou L."/>
            <person name="Ni X."/>
            <person name="Tian J."/>
            <person name="Zhou Y."/>
            <person name="Sheng Y."/>
            <person name="Liu T."/>
            <person name="Pan Y."/>
            <person name="Xia L."/>
            <person name="Li J."/>
            <person name="Zhao F."/>
            <person name="Cao W."/>
        </authorList>
    </citation>
    <scope>NUCLEOTIDE SEQUENCE</scope>
    <source>
        <strain evidence="14">Rmic-2018</strain>
        <tissue evidence="14">Larvae</tissue>
    </source>
</reference>
<keyword evidence="5" id="KW-0862">Zinc</keyword>
<accession>A0A9J6CZG6</accession>
<dbReference type="SMART" id="SM00980">
    <property type="entry name" value="THAP"/>
    <property type="match status" value="1"/>
</dbReference>
<evidence type="ECO:0000256" key="9">
    <source>
        <dbReference type="ARBA" id="ARBA00023163"/>
    </source>
</evidence>
<keyword evidence="7" id="KW-0175">Coiled coil</keyword>
<evidence type="ECO:0000256" key="5">
    <source>
        <dbReference type="ARBA" id="ARBA00022833"/>
    </source>
</evidence>
<dbReference type="GO" id="GO:0008270">
    <property type="term" value="F:zinc ion binding"/>
    <property type="evidence" value="ECO:0007669"/>
    <property type="project" value="UniProtKB-KW"/>
</dbReference>
<dbReference type="GO" id="GO:0043565">
    <property type="term" value="F:sequence-specific DNA binding"/>
    <property type="evidence" value="ECO:0007669"/>
    <property type="project" value="InterPro"/>
</dbReference>
<dbReference type="EMBL" id="JABSTU010004335">
    <property type="protein sequence ID" value="KAH7964016.1"/>
    <property type="molecule type" value="Genomic_DNA"/>
</dbReference>
<dbReference type="PANTHER" id="PTHR46600:SF1">
    <property type="entry name" value="THAP DOMAIN-CONTAINING PROTEIN 1"/>
    <property type="match status" value="1"/>
</dbReference>
<evidence type="ECO:0000256" key="3">
    <source>
        <dbReference type="ARBA" id="ARBA00022723"/>
    </source>
</evidence>
<keyword evidence="11" id="KW-0131">Cell cycle</keyword>
<feature type="domain" description="THAP-type" evidence="13">
    <location>
        <begin position="1"/>
        <end position="87"/>
    </location>
</feature>